<evidence type="ECO:0000256" key="1">
    <source>
        <dbReference type="ARBA" id="ARBA00022714"/>
    </source>
</evidence>
<dbReference type="InterPro" id="IPR005805">
    <property type="entry name" value="Rieske_Fe-S_prot_C"/>
</dbReference>
<keyword evidence="2" id="KW-0479">Metal-binding</keyword>
<dbReference type="PRINTS" id="PR00162">
    <property type="entry name" value="RIESKE"/>
</dbReference>
<dbReference type="RefSeq" id="WP_106176493.1">
    <property type="nucleotide sequence ID" value="NZ_PVNH01000001.1"/>
</dbReference>
<keyword evidence="5" id="KW-1015">Disulfide bond</keyword>
<evidence type="ECO:0000256" key="4">
    <source>
        <dbReference type="ARBA" id="ARBA00023014"/>
    </source>
</evidence>
<dbReference type="SUPFAM" id="SSF50022">
    <property type="entry name" value="ISP domain"/>
    <property type="match status" value="1"/>
</dbReference>
<dbReference type="GO" id="GO:0004497">
    <property type="term" value="F:monooxygenase activity"/>
    <property type="evidence" value="ECO:0007669"/>
    <property type="project" value="UniProtKB-ARBA"/>
</dbReference>
<dbReference type="GO" id="GO:0005737">
    <property type="term" value="C:cytoplasm"/>
    <property type="evidence" value="ECO:0007669"/>
    <property type="project" value="TreeGrafter"/>
</dbReference>
<dbReference type="InterPro" id="IPR036922">
    <property type="entry name" value="Rieske_2Fe-2S_sf"/>
</dbReference>
<dbReference type="GO" id="GO:0046872">
    <property type="term" value="F:metal ion binding"/>
    <property type="evidence" value="ECO:0007669"/>
    <property type="project" value="UniProtKB-KW"/>
</dbReference>
<evidence type="ECO:0000313" key="7">
    <source>
        <dbReference type="EMBL" id="PRX50952.1"/>
    </source>
</evidence>
<accession>A0A2T0M2K5</accession>
<dbReference type="GO" id="GO:0016705">
    <property type="term" value="F:oxidoreductase activity, acting on paired donors, with incorporation or reduction of molecular oxygen"/>
    <property type="evidence" value="ECO:0007669"/>
    <property type="project" value="UniProtKB-ARBA"/>
</dbReference>
<dbReference type="Pfam" id="PF01266">
    <property type="entry name" value="DAO"/>
    <property type="match status" value="1"/>
</dbReference>
<keyword evidence="8" id="KW-1185">Reference proteome</keyword>
<dbReference type="Pfam" id="PF00355">
    <property type="entry name" value="Rieske"/>
    <property type="match status" value="1"/>
</dbReference>
<organism evidence="7 8">
    <name type="scientific">Prauserella shujinwangii</name>
    <dbReference type="NCBI Taxonomy" id="1453103"/>
    <lineage>
        <taxon>Bacteria</taxon>
        <taxon>Bacillati</taxon>
        <taxon>Actinomycetota</taxon>
        <taxon>Actinomycetes</taxon>
        <taxon>Pseudonocardiales</taxon>
        <taxon>Pseudonocardiaceae</taxon>
        <taxon>Prauserella</taxon>
    </lineage>
</organism>
<dbReference type="Gene3D" id="3.50.50.60">
    <property type="entry name" value="FAD/NAD(P)-binding domain"/>
    <property type="match status" value="1"/>
</dbReference>
<evidence type="ECO:0000313" key="8">
    <source>
        <dbReference type="Proteomes" id="UP000238362"/>
    </source>
</evidence>
<keyword evidence="4" id="KW-0411">Iron-sulfur</keyword>
<dbReference type="OrthoDB" id="9767869at2"/>
<dbReference type="InterPro" id="IPR017941">
    <property type="entry name" value="Rieske_2Fe-2S"/>
</dbReference>
<dbReference type="InterPro" id="IPR038010">
    <property type="entry name" value="YhfW_C"/>
</dbReference>
<evidence type="ECO:0000256" key="5">
    <source>
        <dbReference type="ARBA" id="ARBA00023157"/>
    </source>
</evidence>
<comment type="caution">
    <text evidence="7">The sequence shown here is derived from an EMBL/GenBank/DDBJ whole genome shotgun (WGS) entry which is preliminary data.</text>
</comment>
<protein>
    <submittedName>
        <fullName evidence="7">Glycine/D-amino acid oxidase-like deaminating enzyme</fullName>
    </submittedName>
</protein>
<dbReference type="SUPFAM" id="SSF51905">
    <property type="entry name" value="FAD/NAD(P)-binding domain"/>
    <property type="match status" value="1"/>
</dbReference>
<dbReference type="GO" id="GO:0016020">
    <property type="term" value="C:membrane"/>
    <property type="evidence" value="ECO:0007669"/>
    <property type="project" value="InterPro"/>
</dbReference>
<dbReference type="GO" id="GO:0051537">
    <property type="term" value="F:2 iron, 2 sulfur cluster binding"/>
    <property type="evidence" value="ECO:0007669"/>
    <property type="project" value="UniProtKB-KW"/>
</dbReference>
<dbReference type="Proteomes" id="UP000238362">
    <property type="component" value="Unassembled WGS sequence"/>
</dbReference>
<sequence>MTVSGERSLWLDRPAPAEFPELAGEQRFDVAVLGAGITGLTTALLAKRQGARVAVLESGRVARGATGNNTAKATALQSIVYSTLERRHGPRTAAAYASGNLAAVETIARLAAEEGIDCDLERRPATTVARNGEERTLVEREARTAADAGLPVELTDRADLPFPVEAAVRLADQIALHPARYAAGLAAAVDGDGCRVFEGSRVHSVSATAPWRVGTPGGTVVADAVVVATHYPLLDRGLFFARLEPERSYCVAARIRGEPPGDMAITPGPPKRSVSRHGDLLIVGGESHPAGARDVGAERFERLEAFAREHWDVTEITHRWSAQDPSGYDALPMIGSYLPGHPTLLVATGFAKWGLTGGTMAATVLADRLAGRDNPLAPHFSPQRVSPRSLPSLARMNAKVGTDLVGDRLTPADAGSAADVPRGQARTVRDGLGKKGVYRDEDGELHAVSLRCTHLGCLLRFNGAERSWDCPCHGSRFDVDGAVLEGPAVRPLERRDP</sequence>
<dbReference type="Gene3D" id="2.102.10.10">
    <property type="entry name" value="Rieske [2Fe-2S] iron-sulphur domain"/>
    <property type="match status" value="1"/>
</dbReference>
<dbReference type="InterPro" id="IPR036188">
    <property type="entry name" value="FAD/NAD-bd_sf"/>
</dbReference>
<dbReference type="CDD" id="cd03477">
    <property type="entry name" value="Rieske_YhfW_C"/>
    <property type="match status" value="1"/>
</dbReference>
<proteinExistence type="predicted"/>
<dbReference type="AlphaFoldDB" id="A0A2T0M2K5"/>
<name>A0A2T0M2K5_9PSEU</name>
<feature type="domain" description="Rieske" evidence="6">
    <location>
        <begin position="412"/>
        <end position="497"/>
    </location>
</feature>
<dbReference type="PANTHER" id="PTHR13847:SF274">
    <property type="entry name" value="RIESKE 2FE-2S IRON-SULFUR PROTEIN YHFW-RELATED"/>
    <property type="match status" value="1"/>
</dbReference>
<keyword evidence="3" id="KW-0408">Iron</keyword>
<evidence type="ECO:0000256" key="3">
    <source>
        <dbReference type="ARBA" id="ARBA00023004"/>
    </source>
</evidence>
<gene>
    <name evidence="7" type="ORF">B0I33_101103</name>
</gene>
<dbReference type="Gene3D" id="3.30.9.10">
    <property type="entry name" value="D-Amino Acid Oxidase, subunit A, domain 2"/>
    <property type="match status" value="1"/>
</dbReference>
<dbReference type="PANTHER" id="PTHR13847">
    <property type="entry name" value="SARCOSINE DEHYDROGENASE-RELATED"/>
    <property type="match status" value="1"/>
</dbReference>
<evidence type="ECO:0000259" key="6">
    <source>
        <dbReference type="PROSITE" id="PS51296"/>
    </source>
</evidence>
<evidence type="ECO:0000256" key="2">
    <source>
        <dbReference type="ARBA" id="ARBA00022723"/>
    </source>
</evidence>
<keyword evidence="1" id="KW-0001">2Fe-2S</keyword>
<reference evidence="7 8" key="1">
    <citation type="submission" date="2018-03" db="EMBL/GenBank/DDBJ databases">
        <title>Genomic Encyclopedia of Type Strains, Phase III (KMG-III): the genomes of soil and plant-associated and newly described type strains.</title>
        <authorList>
            <person name="Whitman W."/>
        </authorList>
    </citation>
    <scope>NUCLEOTIDE SEQUENCE [LARGE SCALE GENOMIC DNA]</scope>
    <source>
        <strain evidence="7 8">CGMCC 4.7125</strain>
    </source>
</reference>
<dbReference type="PROSITE" id="PS51296">
    <property type="entry name" value="RIESKE"/>
    <property type="match status" value="1"/>
</dbReference>
<dbReference type="InterPro" id="IPR006076">
    <property type="entry name" value="FAD-dep_OxRdtase"/>
</dbReference>
<dbReference type="EMBL" id="PVNH01000001">
    <property type="protein sequence ID" value="PRX50952.1"/>
    <property type="molecule type" value="Genomic_DNA"/>
</dbReference>